<dbReference type="Proteomes" id="UP000838412">
    <property type="component" value="Chromosome 4"/>
</dbReference>
<evidence type="ECO:0000313" key="6">
    <source>
        <dbReference type="EMBL" id="CAH1263031.1"/>
    </source>
</evidence>
<feature type="region of interest" description="Disordered" evidence="5">
    <location>
        <begin position="1875"/>
        <end position="1900"/>
    </location>
</feature>
<evidence type="ECO:0000256" key="2">
    <source>
        <dbReference type="ARBA" id="ARBA00023034"/>
    </source>
</evidence>
<evidence type="ECO:0000256" key="4">
    <source>
        <dbReference type="SAM" id="Coils"/>
    </source>
</evidence>
<comment type="subcellular location">
    <subcellularLocation>
        <location evidence="1">Golgi apparatus</location>
    </subcellularLocation>
</comment>
<feature type="region of interest" description="Disordered" evidence="5">
    <location>
        <begin position="1917"/>
        <end position="1940"/>
    </location>
</feature>
<dbReference type="GO" id="GO:0005794">
    <property type="term" value="C:Golgi apparatus"/>
    <property type="evidence" value="ECO:0007669"/>
    <property type="project" value="UniProtKB-SubCell"/>
</dbReference>
<feature type="region of interest" description="Disordered" evidence="5">
    <location>
        <begin position="855"/>
        <end position="887"/>
    </location>
</feature>
<dbReference type="EMBL" id="OV696689">
    <property type="protein sequence ID" value="CAH1263031.1"/>
    <property type="molecule type" value="Genomic_DNA"/>
</dbReference>
<feature type="region of interest" description="Disordered" evidence="5">
    <location>
        <begin position="592"/>
        <end position="611"/>
    </location>
</feature>
<reference evidence="6" key="1">
    <citation type="submission" date="2022-01" db="EMBL/GenBank/DDBJ databases">
        <authorList>
            <person name="Braso-Vives M."/>
        </authorList>
    </citation>
    <scope>NUCLEOTIDE SEQUENCE</scope>
</reference>
<feature type="coiled-coil region" evidence="4">
    <location>
        <begin position="30"/>
        <end position="103"/>
    </location>
</feature>
<gene>
    <name evidence="6" type="primary">TRIP11</name>
    <name evidence="6" type="ORF">BLAG_LOCUS17845</name>
</gene>
<evidence type="ECO:0000256" key="5">
    <source>
        <dbReference type="SAM" id="MobiDB-lite"/>
    </source>
</evidence>
<feature type="compositionally biased region" description="Basic and acidic residues" evidence="5">
    <location>
        <begin position="855"/>
        <end position="874"/>
    </location>
</feature>
<evidence type="ECO:0000256" key="3">
    <source>
        <dbReference type="ARBA" id="ARBA00023054"/>
    </source>
</evidence>
<feature type="coiled-coil region" evidence="4">
    <location>
        <begin position="1424"/>
        <end position="1824"/>
    </location>
</feature>
<dbReference type="OrthoDB" id="425925at2759"/>
<dbReference type="PANTHER" id="PTHR18921">
    <property type="entry name" value="MYOSIN HEAVY CHAIN - RELATED"/>
    <property type="match status" value="1"/>
</dbReference>
<organism evidence="6 7">
    <name type="scientific">Branchiostoma lanceolatum</name>
    <name type="common">Common lancelet</name>
    <name type="synonym">Amphioxus lanceolatum</name>
    <dbReference type="NCBI Taxonomy" id="7740"/>
    <lineage>
        <taxon>Eukaryota</taxon>
        <taxon>Metazoa</taxon>
        <taxon>Chordata</taxon>
        <taxon>Cephalochordata</taxon>
        <taxon>Leptocardii</taxon>
        <taxon>Amphioxiformes</taxon>
        <taxon>Branchiostomatidae</taxon>
        <taxon>Branchiostoma</taxon>
    </lineage>
</organism>
<feature type="region of interest" description="Disordered" evidence="5">
    <location>
        <begin position="450"/>
        <end position="521"/>
    </location>
</feature>
<feature type="coiled-coil region" evidence="4">
    <location>
        <begin position="143"/>
        <end position="283"/>
    </location>
</feature>
<dbReference type="GO" id="GO:0031267">
    <property type="term" value="F:small GTPase binding"/>
    <property type="evidence" value="ECO:0007669"/>
    <property type="project" value="TreeGrafter"/>
</dbReference>
<keyword evidence="2" id="KW-0333">Golgi apparatus</keyword>
<evidence type="ECO:0000256" key="1">
    <source>
        <dbReference type="ARBA" id="ARBA00004555"/>
    </source>
</evidence>
<dbReference type="GO" id="GO:0006888">
    <property type="term" value="P:endoplasmic reticulum to Golgi vesicle-mediated transport"/>
    <property type="evidence" value="ECO:0007669"/>
    <property type="project" value="TreeGrafter"/>
</dbReference>
<dbReference type="PANTHER" id="PTHR18921:SF2">
    <property type="entry name" value="THYROID RECEPTOR-INTERACTING PROTEIN 11"/>
    <property type="match status" value="1"/>
</dbReference>
<accession>A0A8J9ZT08</accession>
<dbReference type="Gene3D" id="1.10.287.1490">
    <property type="match status" value="2"/>
</dbReference>
<proteinExistence type="predicted"/>
<evidence type="ECO:0000313" key="7">
    <source>
        <dbReference type="Proteomes" id="UP000838412"/>
    </source>
</evidence>
<feature type="compositionally biased region" description="Basic and acidic residues" evidence="5">
    <location>
        <begin position="1927"/>
        <end position="1937"/>
    </location>
</feature>
<dbReference type="Gene3D" id="1.20.5.340">
    <property type="match status" value="1"/>
</dbReference>
<feature type="coiled-coil region" evidence="4">
    <location>
        <begin position="380"/>
        <end position="414"/>
    </location>
</feature>
<name>A0A8J9ZT08_BRALA</name>
<keyword evidence="7" id="KW-1185">Reference proteome</keyword>
<protein>
    <submittedName>
        <fullName evidence="6">TRIP11 protein</fullName>
    </submittedName>
</protein>
<sequence>MSWLQGSVSSLTGQLSDFTRELLTEGTEEVSDVDTELRLAKSKIQNLEAAVLTQSAECDRLKLVNAELEEKAEAAELQVKHISTEYRARLEEKEAEINELRQLQLTSQSAQSHVLTSDTLHTIPHSYSDSNLHTGDDLDFHDVISSQMEINRLSNELAGLRAECQHWKNRASKQEHADHTITPEQVSQLQRDLEDTSHQVQALNKQLQAEQAEKSSLSLQMTQLAKSKAELAEELARGGEERQQLETELTDSQSNCSRLEKELDVYRREKTELEGLITSLQSEQDKLLHENKQASTSTMLQDLQDVRERFRQESGDRLATLAEKRCDIANEMADIGEQISESRSVVAELEADSDEVHRQTVEMMEQVGSPQHREITQRIVDSLEEENRLLHTHNQQLLAQVEELEHSVSSLVSEREEDEDIIMTLNQEINTIKGNPVGDMTLLNQLRRSDSEQTLGASADSDTESAVEKNTPQPQGTSALGRILSVQDNIKHKLSPFSKMPNDDTEYDGSVSSHMSSESDLRSSDLSDAVSILQNQVQDYEREIEHFEMVRSDWQNEKDALETVLVKLRDQLKEKEYNLSVLMAQKGLMDLEKQQGGQDSSAEEAEVESQVQQLRQELEELQEAKQLLQAEQNDLQDAVDQLNMSRDDLETSVASLKGEKGNVEELSMELEDLKTQLVTKDEEVSQVTEEKEVLTQELETLDHQHQEALAHLIEIRNQLTDKLEASETQLQQIKEEKDSLAHELSELKDQNDTNIELQKEANRERDELQQQMHLQKEELENIRTELEDVEQRYREYREETAETEDKAGELNDKLEQMEVELAALRDERCRMEADNRQTVTQLEQEVQRLQERLEEASQAVEENRKEEEMLQKQVEEDESILRSPSREDELKRQLQELQGKIDALGKNVLEKDTLLDALREEKESLLTELHQGDRKLLEQSRQYEKAIQELTRANDNDAGTLEQEHEKLVKLCQEREFTITELTAKCEQLQGDYEDTKEMLQSTVEGQEQLAEMLKGKDADISSLRDLNNSLKMEEEQLEKVVKEKDSVIEHLEGLEGQLTRLRNENQSLQDELKQKSASQSTGSTLDIITELESEITELNQRLSDQEADIGELSDIVTEKDTTIEQLEETIAMQKATLEEFENVDKRQDNEVSEVRTELREEVEQVESNHVCHLDVEVQTEEEKVSTEQSSEKLRPCEECTKHLQSLEGIEVEIQKLRKENISLTSLLEQKTNSVANDRIINVDHIQDKMHALAAEKEQILGVLNEKMRECSSLKGEIHRLVDQVTADKASVAQLNEQNKKLSEQLEGPNKDMSKEAIQNLSRIINDKDMEIEALKQKSDTLLQVLQDSGEQQGGASTAQYHQAVQERDMLHGQVQALLSERQQLATAINTQYQDNVQLQEVARTVQTELSNDSYSNTNLQVDYNNLVLQMEEKQKALNTLQEEALKMRQMLQDITKAKDRLFEDRKQTNSLVNDNLQDLNESIESHEKSIQEKDVRIQALTEEIKTVAAALATREEEVTYLQGQVHGLTSQVQSLQVELRILQEESDRNIHRANDKDTEAQTRLEVNKKLTALLQEKELENAGLSERVGILERLVKEHAQGASHAQILMTEAEDKQKQISSLLETKRRLEGEVEDGYTQEALLAEEREKDLRNRLAVSEEKVFSSSTAVESANLQANAQVEDLLGQIRALTSQRDTANLQLSQAQEQIQQYALSLSNLQVVMERFQQEEKAMYASELEKYKKDAELARGQLEQLVSRNATLQEELDEAKEALEGAARLTEQMDRKEEQIMALQHEVDDRDHTIEEYQHRLDQLSSSNEASVEKLLVKNLFMGYFMAPPNKKTDVLKLIGNVLSFNMEEMEKVGAVPRKGWLTGWLGKKEDTSPTQHPPASPSAARADTSQLDTSFTQMFVKFLETESTPTLQPRLPAEEMAREQQQRRKVGNEGLAFNPFTAPLRTSAAPATSGPGDAHPLMKTVPVPMLTSAPLLVPEPGTAINTVQGTSSKHSDNVLREILQQ</sequence>
<keyword evidence="3 4" id="KW-0175">Coiled coil</keyword>
<feature type="coiled-coil region" evidence="4">
    <location>
        <begin position="1264"/>
        <end position="1338"/>
    </location>
</feature>
<feature type="coiled-coil region" evidence="4">
    <location>
        <begin position="1200"/>
        <end position="1234"/>
    </location>
</feature>
<dbReference type="GO" id="GO:0007030">
    <property type="term" value="P:Golgi organization"/>
    <property type="evidence" value="ECO:0007669"/>
    <property type="project" value="TreeGrafter"/>
</dbReference>
<feature type="compositionally biased region" description="Polar residues" evidence="5">
    <location>
        <begin position="468"/>
        <end position="478"/>
    </location>
</feature>